<gene>
    <name evidence="8" type="ORF">BDD16_002610</name>
</gene>
<evidence type="ECO:0000256" key="3">
    <source>
        <dbReference type="ARBA" id="ARBA00023082"/>
    </source>
</evidence>
<evidence type="ECO:0000259" key="7">
    <source>
        <dbReference type="Pfam" id="PF08281"/>
    </source>
</evidence>
<dbReference type="InterPro" id="IPR013324">
    <property type="entry name" value="RNA_pol_sigma_r3/r4-like"/>
</dbReference>
<dbReference type="Pfam" id="PF04542">
    <property type="entry name" value="Sigma70_r2"/>
    <property type="match status" value="1"/>
</dbReference>
<evidence type="ECO:0000259" key="6">
    <source>
        <dbReference type="Pfam" id="PF04542"/>
    </source>
</evidence>
<feature type="domain" description="RNA polymerase sigma factor 70 region 4 type 2" evidence="7">
    <location>
        <begin position="178"/>
        <end position="226"/>
    </location>
</feature>
<dbReference type="PANTHER" id="PTHR43133">
    <property type="entry name" value="RNA POLYMERASE ECF-TYPE SIGMA FACTO"/>
    <property type="match status" value="1"/>
</dbReference>
<dbReference type="InterPro" id="IPR036388">
    <property type="entry name" value="WH-like_DNA-bd_sf"/>
</dbReference>
<dbReference type="RefSeq" id="WP_179634367.1">
    <property type="nucleotide sequence ID" value="NZ_JACCFH010000001.1"/>
</dbReference>
<feature type="region of interest" description="Disordered" evidence="5">
    <location>
        <begin position="1"/>
        <end position="29"/>
    </location>
</feature>
<reference evidence="8 9" key="1">
    <citation type="submission" date="2020-07" db="EMBL/GenBank/DDBJ databases">
        <title>Genomic Encyclopedia of Archaeal and Bacterial Type Strains, Phase II (KMG-II): from individual species to whole genera.</title>
        <authorList>
            <person name="Goeker M."/>
        </authorList>
    </citation>
    <scope>NUCLEOTIDE SEQUENCE [LARGE SCALE GENOMIC DNA]</scope>
    <source>
        <strain evidence="8 9">DSM 21226</strain>
    </source>
</reference>
<protein>
    <submittedName>
        <fullName evidence="8">RNA polymerase sigma-70 factor (ECF subfamily)</fullName>
    </submittedName>
</protein>
<evidence type="ECO:0000256" key="1">
    <source>
        <dbReference type="ARBA" id="ARBA00010641"/>
    </source>
</evidence>
<feature type="compositionally biased region" description="Polar residues" evidence="5">
    <location>
        <begin position="1"/>
        <end position="11"/>
    </location>
</feature>
<keyword evidence="9" id="KW-1185">Reference proteome</keyword>
<dbReference type="EMBL" id="JACCFH010000001">
    <property type="protein sequence ID" value="NYG33624.1"/>
    <property type="molecule type" value="Genomic_DNA"/>
</dbReference>
<organism evidence="8 9">
    <name type="scientific">Sphaerotilus montanus</name>
    <dbReference type="NCBI Taxonomy" id="522889"/>
    <lineage>
        <taxon>Bacteria</taxon>
        <taxon>Pseudomonadati</taxon>
        <taxon>Pseudomonadota</taxon>
        <taxon>Betaproteobacteria</taxon>
        <taxon>Burkholderiales</taxon>
        <taxon>Sphaerotilaceae</taxon>
        <taxon>Sphaerotilus</taxon>
    </lineage>
</organism>
<dbReference type="SUPFAM" id="SSF88946">
    <property type="entry name" value="Sigma2 domain of RNA polymerase sigma factors"/>
    <property type="match status" value="1"/>
</dbReference>
<dbReference type="InterPro" id="IPR013249">
    <property type="entry name" value="RNA_pol_sigma70_r4_t2"/>
</dbReference>
<dbReference type="InterPro" id="IPR039425">
    <property type="entry name" value="RNA_pol_sigma-70-like"/>
</dbReference>
<evidence type="ECO:0000256" key="4">
    <source>
        <dbReference type="ARBA" id="ARBA00023163"/>
    </source>
</evidence>
<dbReference type="Pfam" id="PF08281">
    <property type="entry name" value="Sigma70_r4_2"/>
    <property type="match status" value="1"/>
</dbReference>
<feature type="domain" description="RNA polymerase sigma-70 region 2" evidence="6">
    <location>
        <begin position="77"/>
        <end position="145"/>
    </location>
</feature>
<dbReference type="InterPro" id="IPR013325">
    <property type="entry name" value="RNA_pol_sigma_r2"/>
</dbReference>
<keyword evidence="3" id="KW-0731">Sigma factor</keyword>
<proteinExistence type="inferred from homology"/>
<dbReference type="GO" id="GO:0016987">
    <property type="term" value="F:sigma factor activity"/>
    <property type="evidence" value="ECO:0007669"/>
    <property type="project" value="UniProtKB-KW"/>
</dbReference>
<dbReference type="InterPro" id="IPR014284">
    <property type="entry name" value="RNA_pol_sigma-70_dom"/>
</dbReference>
<evidence type="ECO:0000313" key="9">
    <source>
        <dbReference type="Proteomes" id="UP000518288"/>
    </source>
</evidence>
<dbReference type="PANTHER" id="PTHR43133:SF66">
    <property type="entry name" value="ECF RNA POLYMERASE SIGMA FACTOR SIGK"/>
    <property type="match status" value="1"/>
</dbReference>
<dbReference type="Proteomes" id="UP000518288">
    <property type="component" value="Unassembled WGS sequence"/>
</dbReference>
<sequence>MNTLLFSTQPASLPDEETDFGDPDGGDPDLDGSLAAVAEAVDEVVTPGCTAVAVHEAQLTEWIDAIVDGNQRALAALYDATVSRVYGLVLRMLRKPALAEEVVEDTYFQVWRQAVRFDAARAKVMTWLLNMARSRAIDTMRREARFQHDSLDDDSLPEMESVQPAADELLEASRDHADLHRALMQLSAQPRQLLALAFFRGLSHEDISQEVALPLGTVKSQIRRALISLRQLLGGSGLPVPVS</sequence>
<comment type="similarity">
    <text evidence="1">Belongs to the sigma-70 factor family. ECF subfamily.</text>
</comment>
<comment type="caution">
    <text evidence="8">The sequence shown here is derived from an EMBL/GenBank/DDBJ whole genome shotgun (WGS) entry which is preliminary data.</text>
</comment>
<dbReference type="SUPFAM" id="SSF88659">
    <property type="entry name" value="Sigma3 and sigma4 domains of RNA polymerase sigma factors"/>
    <property type="match status" value="1"/>
</dbReference>
<dbReference type="Gene3D" id="1.10.1740.10">
    <property type="match status" value="1"/>
</dbReference>
<feature type="compositionally biased region" description="Acidic residues" evidence="5">
    <location>
        <begin position="14"/>
        <end position="29"/>
    </location>
</feature>
<name>A0A7Y9R106_9BURK</name>
<evidence type="ECO:0000313" key="8">
    <source>
        <dbReference type="EMBL" id="NYG33624.1"/>
    </source>
</evidence>
<dbReference type="AlphaFoldDB" id="A0A7Y9R106"/>
<keyword evidence="2" id="KW-0805">Transcription regulation</keyword>
<evidence type="ECO:0000256" key="5">
    <source>
        <dbReference type="SAM" id="MobiDB-lite"/>
    </source>
</evidence>
<keyword evidence="4" id="KW-0804">Transcription</keyword>
<evidence type="ECO:0000256" key="2">
    <source>
        <dbReference type="ARBA" id="ARBA00023015"/>
    </source>
</evidence>
<dbReference type="GO" id="GO:0006352">
    <property type="term" value="P:DNA-templated transcription initiation"/>
    <property type="evidence" value="ECO:0007669"/>
    <property type="project" value="InterPro"/>
</dbReference>
<dbReference type="NCBIfam" id="TIGR02937">
    <property type="entry name" value="sigma70-ECF"/>
    <property type="match status" value="1"/>
</dbReference>
<dbReference type="Gene3D" id="1.10.10.10">
    <property type="entry name" value="Winged helix-like DNA-binding domain superfamily/Winged helix DNA-binding domain"/>
    <property type="match status" value="1"/>
</dbReference>
<dbReference type="InterPro" id="IPR007627">
    <property type="entry name" value="RNA_pol_sigma70_r2"/>
</dbReference>
<dbReference type="CDD" id="cd06171">
    <property type="entry name" value="Sigma70_r4"/>
    <property type="match status" value="1"/>
</dbReference>
<dbReference type="GO" id="GO:0003677">
    <property type="term" value="F:DNA binding"/>
    <property type="evidence" value="ECO:0007669"/>
    <property type="project" value="InterPro"/>
</dbReference>
<accession>A0A7Y9R106</accession>